<dbReference type="EMBL" id="AP024747">
    <property type="protein sequence ID" value="BCY26026.1"/>
    <property type="molecule type" value="Genomic_DNA"/>
</dbReference>
<evidence type="ECO:0000313" key="3">
    <source>
        <dbReference type="Proteomes" id="UP000825072"/>
    </source>
</evidence>
<dbReference type="Proteomes" id="UP000825072">
    <property type="component" value="Chromosome 1"/>
</dbReference>
<reference evidence="2" key="1">
    <citation type="submission" date="2021-06" db="EMBL/GenBank/DDBJ databases">
        <title>Genome sequence of Cutibacterium modestum strain KB17-24694.</title>
        <authorList>
            <person name="Dekio I."/>
            <person name="Asahina A."/>
            <person name="Nishida M."/>
        </authorList>
    </citation>
    <scope>NUCLEOTIDE SEQUENCE</scope>
    <source>
        <strain evidence="2">KB17-24694</strain>
    </source>
</reference>
<dbReference type="InterPro" id="IPR022435">
    <property type="entry name" value="Surface-anchored_actinobac"/>
</dbReference>
<gene>
    <name evidence="2" type="ORF">KB1_20160</name>
</gene>
<dbReference type="NCBIfam" id="NF038134">
    <property type="entry name" value="choice_anch_M"/>
    <property type="match status" value="1"/>
</dbReference>
<name>A0AAD1KS36_9ACTN</name>
<evidence type="ECO:0000313" key="2">
    <source>
        <dbReference type="EMBL" id="BCY26026.1"/>
    </source>
</evidence>
<sequence length="279" mass="30509">MPFSPEEDENGKLGAFLADDTYQVAKGASLPINGHQHAHWFFTRAGKYTMSGVAVGKRTDGKEVSSKPFTFSWDVLKSDDDKRADAADDPSEEPSGNPSAKPSSEPVKDPSGEPSDAAAPKIDDTKIEIAQGHLDVFAGIAHNRKLLMAIKDDRSGEVIYRAPEAVTLRVGENAYRRLPKNMHDRFAPEGYLLAQNGENQQEVLFPGWDTYGVAPNFEAVALEFVDVKGPGKVYMFMQRIGKLRSPLASGSWVLALGESISQKKPGHVHANWLFEKPGT</sequence>
<evidence type="ECO:0008006" key="4">
    <source>
        <dbReference type="Google" id="ProtNLM"/>
    </source>
</evidence>
<proteinExistence type="predicted"/>
<accession>A0AAD1KS36</accession>
<dbReference type="NCBIfam" id="TIGR03769">
    <property type="entry name" value="P_ac_wall_RPT"/>
    <property type="match status" value="1"/>
</dbReference>
<feature type="region of interest" description="Disordered" evidence="1">
    <location>
        <begin position="80"/>
        <end position="120"/>
    </location>
</feature>
<dbReference type="AlphaFoldDB" id="A0AAD1KS36"/>
<protein>
    <recommendedName>
        <fullName evidence="4">Actinobacterial surface-anchored domain protein</fullName>
    </recommendedName>
</protein>
<evidence type="ECO:0000256" key="1">
    <source>
        <dbReference type="SAM" id="MobiDB-lite"/>
    </source>
</evidence>
<organism evidence="2 3">
    <name type="scientific">Cutibacterium modestum</name>
    <dbReference type="NCBI Taxonomy" id="2559073"/>
    <lineage>
        <taxon>Bacteria</taxon>
        <taxon>Bacillati</taxon>
        <taxon>Actinomycetota</taxon>
        <taxon>Actinomycetes</taxon>
        <taxon>Propionibacteriales</taxon>
        <taxon>Propionibacteriaceae</taxon>
        <taxon>Cutibacterium</taxon>
    </lineage>
</organism>